<evidence type="ECO:0000259" key="1">
    <source>
        <dbReference type="PROSITE" id="PS50304"/>
    </source>
</evidence>
<sequence>MALCPLTSTQVLEFLPLNTWTEVYLQPSNFKNVCFVSTYHKMEKRKKDMQLISSQSSLFHRVTQFEVLKIVAVEIEGKWFRGKLISYNEFLTDNTIIQLIDYGNVYETKLENLFDLPYYFMYEPLALPVTFKDFIPKKTTFSIKPLLSESNLHEGAVLVHVNSNDTKLEKSVDEKQLFKSKKDINSANDTKNISVKNNITNGHDNNKSSSYVSRTLKRVSFSSKEKLNNVPLKNEDYCILTYFEDFTSLYVGKAIKCDNGSYDFVDINTLLNTAKSTDQILKCNPVVGDVVKVFSKNEDLLFRAKILKNIKGCYDVFYIDYGNIETVPSNVIYELADELKKMPGIAVKIGLSDLKDFQITEQIKDMFKTFCNAGKPFMIEFNENSKNCLENVKLKDIENGSYINSKYLMKRIASQTEEFIQIPQNITENETVLINTPELEVTSNIELRTGDTVFCTHSEDFNLPECSKNNTTPGNCSMIINSKMTNGSNRVSNNWQSGDHVEFLYGNNVDNIFVRNIKLYEEFKNVLDQLKEENYEHYKPIVAKPCEYVAVYSGIYRGIYRARVSMPDSDNTNIIKCTLIDFGKVDMIPSKNVFALPNYVLLNKIPTMVRRVSLSGVHKTSNINMIIQYLSSLKGKTYIMEYDKNPRQWNRHKVILKDLQSSVSLNDEIQKLY</sequence>
<dbReference type="PANTHER" id="PTHR22948">
    <property type="entry name" value="TUDOR DOMAIN CONTAINING PROTEIN"/>
    <property type="match status" value="1"/>
</dbReference>
<dbReference type="InterPro" id="IPR002999">
    <property type="entry name" value="Tudor"/>
</dbReference>
<name>A0A8R1VY57_ACYPI</name>
<dbReference type="SUPFAM" id="SSF63748">
    <property type="entry name" value="Tudor/PWWP/MBT"/>
    <property type="match status" value="3"/>
</dbReference>
<dbReference type="RefSeq" id="XP_001942518.2">
    <property type="nucleotide sequence ID" value="XM_001942483.5"/>
</dbReference>
<evidence type="ECO:0000313" key="3">
    <source>
        <dbReference type="Proteomes" id="UP000007819"/>
    </source>
</evidence>
<dbReference type="SMART" id="SM00333">
    <property type="entry name" value="TUDOR"/>
    <property type="match status" value="3"/>
</dbReference>
<dbReference type="PANTHER" id="PTHR22948:SF29">
    <property type="entry name" value="FI02030P-RELATED"/>
    <property type="match status" value="1"/>
</dbReference>
<dbReference type="KEGG" id="api:100167801"/>
<keyword evidence="3" id="KW-1185">Reference proteome</keyword>
<protein>
    <recommendedName>
        <fullName evidence="1">Tudor domain-containing protein</fullName>
    </recommendedName>
</protein>
<reference evidence="2" key="2">
    <citation type="submission" date="2022-06" db="UniProtKB">
        <authorList>
            <consortium name="EnsemblMetazoa"/>
        </authorList>
    </citation>
    <scope>IDENTIFICATION</scope>
</reference>
<dbReference type="OrthoDB" id="6609895at2759"/>
<dbReference type="EnsemblMetazoa" id="XM_001942483.5">
    <property type="protein sequence ID" value="XP_001942518.2"/>
    <property type="gene ID" value="LOC100167801"/>
</dbReference>
<dbReference type="InterPro" id="IPR050621">
    <property type="entry name" value="Tudor_domain_containing"/>
</dbReference>
<proteinExistence type="predicted"/>
<dbReference type="AlphaFoldDB" id="A0A8R1VY57"/>
<dbReference type="Gene3D" id="2.30.30.140">
    <property type="match status" value="3"/>
</dbReference>
<dbReference type="Proteomes" id="UP000007819">
    <property type="component" value="Chromosome X"/>
</dbReference>
<dbReference type="PROSITE" id="PS50304">
    <property type="entry name" value="TUDOR"/>
    <property type="match status" value="1"/>
</dbReference>
<feature type="domain" description="Tudor" evidence="1">
    <location>
        <begin position="284"/>
        <end position="342"/>
    </location>
</feature>
<dbReference type="Pfam" id="PF00567">
    <property type="entry name" value="TUDOR"/>
    <property type="match status" value="3"/>
</dbReference>
<dbReference type="CDD" id="cd20379">
    <property type="entry name" value="Tudor_dTUD-like"/>
    <property type="match status" value="2"/>
</dbReference>
<organism evidence="2 3">
    <name type="scientific">Acyrthosiphon pisum</name>
    <name type="common">Pea aphid</name>
    <dbReference type="NCBI Taxonomy" id="7029"/>
    <lineage>
        <taxon>Eukaryota</taxon>
        <taxon>Metazoa</taxon>
        <taxon>Ecdysozoa</taxon>
        <taxon>Arthropoda</taxon>
        <taxon>Hexapoda</taxon>
        <taxon>Insecta</taxon>
        <taxon>Pterygota</taxon>
        <taxon>Neoptera</taxon>
        <taxon>Paraneoptera</taxon>
        <taxon>Hemiptera</taxon>
        <taxon>Sternorrhyncha</taxon>
        <taxon>Aphidomorpha</taxon>
        <taxon>Aphidoidea</taxon>
        <taxon>Aphididae</taxon>
        <taxon>Macrosiphini</taxon>
        <taxon>Acyrthosiphon</taxon>
    </lineage>
</organism>
<dbReference type="GeneID" id="100167801"/>
<accession>A0A8R1VY57</accession>
<reference evidence="3" key="1">
    <citation type="submission" date="2010-06" db="EMBL/GenBank/DDBJ databases">
        <authorList>
            <person name="Jiang H."/>
            <person name="Abraham K."/>
            <person name="Ali S."/>
            <person name="Alsbrooks S.L."/>
            <person name="Anim B.N."/>
            <person name="Anosike U.S."/>
            <person name="Attaway T."/>
            <person name="Bandaranaike D.P."/>
            <person name="Battles P.K."/>
            <person name="Bell S.N."/>
            <person name="Bell A.V."/>
            <person name="Beltran B."/>
            <person name="Bickham C."/>
            <person name="Bustamante Y."/>
            <person name="Caleb T."/>
            <person name="Canada A."/>
            <person name="Cardenas V."/>
            <person name="Carter K."/>
            <person name="Chacko J."/>
            <person name="Chandrabose M.N."/>
            <person name="Chavez D."/>
            <person name="Chavez A."/>
            <person name="Chen L."/>
            <person name="Chu H.-S."/>
            <person name="Claassen K.J."/>
            <person name="Cockrell R."/>
            <person name="Collins M."/>
            <person name="Cooper J.A."/>
            <person name="Cree A."/>
            <person name="Curry S.M."/>
            <person name="Da Y."/>
            <person name="Dao M.D."/>
            <person name="Das B."/>
            <person name="Davila M.-L."/>
            <person name="Davy-Carroll L."/>
            <person name="Denson S."/>
            <person name="Dinh H."/>
            <person name="Ebong V.E."/>
            <person name="Edwards J.R."/>
            <person name="Egan A."/>
            <person name="El-Daye J."/>
            <person name="Escobedo L."/>
            <person name="Fernandez S."/>
            <person name="Fernando P.R."/>
            <person name="Flagg N."/>
            <person name="Forbes L.D."/>
            <person name="Fowler R.G."/>
            <person name="Fu Q."/>
            <person name="Gabisi R.A."/>
            <person name="Ganer J."/>
            <person name="Garbino Pronczuk A."/>
            <person name="Garcia R.M."/>
            <person name="Garner T."/>
            <person name="Garrett T.E."/>
            <person name="Gonzalez D.A."/>
            <person name="Hamid H."/>
            <person name="Hawkins E.S."/>
            <person name="Hirani K."/>
            <person name="Hogues M.E."/>
            <person name="Hollins B."/>
            <person name="Hsiao C.-H."/>
            <person name="Jabil R."/>
            <person name="James M.L."/>
            <person name="Jhangiani S.N."/>
            <person name="Johnson B."/>
            <person name="Johnson Q."/>
            <person name="Joshi V."/>
            <person name="Kalu J.B."/>
            <person name="Kam C."/>
            <person name="Kashfia A."/>
            <person name="Keebler J."/>
            <person name="Kisamo H."/>
            <person name="Kovar C.L."/>
            <person name="Lago L.A."/>
            <person name="Lai C.-Y."/>
            <person name="Laidlaw J."/>
            <person name="Lara F."/>
            <person name="Le T.-K."/>
            <person name="Lee S.L."/>
            <person name="Legall F.H."/>
            <person name="Lemon S.J."/>
            <person name="Lewis L.R."/>
            <person name="Li B."/>
            <person name="Liu Y."/>
            <person name="Liu Y.-S."/>
            <person name="Lopez J."/>
            <person name="Lozado R.J."/>
            <person name="Lu J."/>
            <person name="Madu R.C."/>
            <person name="Maheshwari M."/>
            <person name="Maheshwari R."/>
            <person name="Malloy K."/>
            <person name="Martinez E."/>
            <person name="Mathew T."/>
            <person name="Mercado I.C."/>
            <person name="Mercado C."/>
            <person name="Meyer B."/>
            <person name="Montgomery K."/>
            <person name="Morgan M.B."/>
            <person name="Munidasa M."/>
            <person name="Nazareth L.V."/>
            <person name="Nelson J."/>
            <person name="Ng B.M."/>
            <person name="Nguyen N.B."/>
            <person name="Nguyen P.Q."/>
            <person name="Nguyen T."/>
            <person name="Obregon M."/>
            <person name="Okwuonu G.O."/>
            <person name="Onwere C.G."/>
            <person name="Orozco G."/>
            <person name="Parra A."/>
            <person name="Patel S."/>
            <person name="Patil S."/>
            <person name="Perez A."/>
            <person name="Perez Y."/>
            <person name="Pham C."/>
            <person name="Primus E.L."/>
            <person name="Pu L.-L."/>
            <person name="Puazo M."/>
            <person name="Qin X."/>
            <person name="Quiroz J.B."/>
            <person name="Reese J."/>
            <person name="Richards S."/>
            <person name="Rives C.M."/>
            <person name="Robberts R."/>
            <person name="Ruiz S.J."/>
            <person name="Ruiz M.J."/>
            <person name="Santibanez J."/>
            <person name="Schneider B.W."/>
            <person name="Sisson I."/>
            <person name="Smith M."/>
            <person name="Sodergren E."/>
            <person name="Song X.-Z."/>
            <person name="Song B.B."/>
            <person name="Summersgill H."/>
            <person name="Thelus R."/>
            <person name="Thornton R.D."/>
            <person name="Trejos Z.Y."/>
            <person name="Usmani K."/>
            <person name="Vattathil S."/>
            <person name="Villasana D."/>
            <person name="Walker D.L."/>
            <person name="Wang S."/>
            <person name="Wang K."/>
            <person name="White C.S."/>
            <person name="Williams A.C."/>
            <person name="Williamson J."/>
            <person name="Wilson K."/>
            <person name="Woghiren I.O."/>
            <person name="Woodworth J.R."/>
            <person name="Worley K.C."/>
            <person name="Wright R.A."/>
            <person name="Wu W."/>
            <person name="Young L."/>
            <person name="Zhang L."/>
            <person name="Zhang J."/>
            <person name="Zhu Y."/>
            <person name="Muzny D.M."/>
            <person name="Weinstock G."/>
            <person name="Gibbs R.A."/>
        </authorList>
    </citation>
    <scope>NUCLEOTIDE SEQUENCE [LARGE SCALE GENOMIC DNA]</scope>
    <source>
        <strain evidence="3">LSR1</strain>
    </source>
</reference>
<evidence type="ECO:0000313" key="2">
    <source>
        <dbReference type="EnsemblMetazoa" id="XP_001942518.2"/>
    </source>
</evidence>